<reference evidence="1 2" key="1">
    <citation type="journal article" date="2018" name="Front. Plant Sci.">
        <title>Red Clover (Trifolium pratense) and Zigzag Clover (T. medium) - A Picture of Genomic Similarities and Differences.</title>
        <authorList>
            <person name="Dluhosova J."/>
            <person name="Istvanek J."/>
            <person name="Nedelnik J."/>
            <person name="Repkova J."/>
        </authorList>
    </citation>
    <scope>NUCLEOTIDE SEQUENCE [LARGE SCALE GENOMIC DNA]</scope>
    <source>
        <strain evidence="2">cv. 10/8</strain>
        <tissue evidence="1">Leaf</tissue>
    </source>
</reference>
<evidence type="ECO:0000313" key="1">
    <source>
        <dbReference type="EMBL" id="MCI45672.1"/>
    </source>
</evidence>
<accession>A0A392SB26</accession>
<organism evidence="1 2">
    <name type="scientific">Trifolium medium</name>
    <dbReference type="NCBI Taxonomy" id="97028"/>
    <lineage>
        <taxon>Eukaryota</taxon>
        <taxon>Viridiplantae</taxon>
        <taxon>Streptophyta</taxon>
        <taxon>Embryophyta</taxon>
        <taxon>Tracheophyta</taxon>
        <taxon>Spermatophyta</taxon>
        <taxon>Magnoliopsida</taxon>
        <taxon>eudicotyledons</taxon>
        <taxon>Gunneridae</taxon>
        <taxon>Pentapetalae</taxon>
        <taxon>rosids</taxon>
        <taxon>fabids</taxon>
        <taxon>Fabales</taxon>
        <taxon>Fabaceae</taxon>
        <taxon>Papilionoideae</taxon>
        <taxon>50 kb inversion clade</taxon>
        <taxon>NPAAA clade</taxon>
        <taxon>Hologalegina</taxon>
        <taxon>IRL clade</taxon>
        <taxon>Trifolieae</taxon>
        <taxon>Trifolium</taxon>
    </lineage>
</organism>
<feature type="non-terminal residue" evidence="1">
    <location>
        <position position="55"/>
    </location>
</feature>
<keyword evidence="2" id="KW-1185">Reference proteome</keyword>
<dbReference type="Proteomes" id="UP000265520">
    <property type="component" value="Unassembled WGS sequence"/>
</dbReference>
<protein>
    <submittedName>
        <fullName evidence="1">Uncharacterized protein</fullName>
    </submittedName>
</protein>
<comment type="caution">
    <text evidence="1">The sequence shown here is derived from an EMBL/GenBank/DDBJ whole genome shotgun (WGS) entry which is preliminary data.</text>
</comment>
<proteinExistence type="predicted"/>
<sequence>MIRGRPLSFDREAINEYLGNPYEPKGDDGLCPYGRLLARGNWNVETITEKLLMLG</sequence>
<dbReference type="EMBL" id="LXQA010347072">
    <property type="protein sequence ID" value="MCI45672.1"/>
    <property type="molecule type" value="Genomic_DNA"/>
</dbReference>
<evidence type="ECO:0000313" key="2">
    <source>
        <dbReference type="Proteomes" id="UP000265520"/>
    </source>
</evidence>
<name>A0A392SB26_9FABA</name>
<dbReference type="AlphaFoldDB" id="A0A392SB26"/>